<organism evidence="6 7">
    <name type="scientific">Paenibacillus curdlanolyticus YK9</name>
    <dbReference type="NCBI Taxonomy" id="717606"/>
    <lineage>
        <taxon>Bacteria</taxon>
        <taxon>Bacillati</taxon>
        <taxon>Bacillota</taxon>
        <taxon>Bacilli</taxon>
        <taxon>Bacillales</taxon>
        <taxon>Paenibacillaceae</taxon>
        <taxon>Paenibacillus</taxon>
    </lineage>
</organism>
<keyword evidence="3 4" id="KW-0975">Bacterial flagellum</keyword>
<dbReference type="RefSeq" id="WP_006036581.1">
    <property type="nucleotide sequence ID" value="NZ_AEDD01000001.1"/>
</dbReference>
<dbReference type="PANTHER" id="PTHR34653">
    <property type="match status" value="1"/>
</dbReference>
<dbReference type="InterPro" id="IPR001624">
    <property type="entry name" value="FliE"/>
</dbReference>
<dbReference type="GO" id="GO:0005198">
    <property type="term" value="F:structural molecule activity"/>
    <property type="evidence" value="ECO:0007669"/>
    <property type="project" value="UniProtKB-UniRule"/>
</dbReference>
<dbReference type="NCBIfam" id="TIGR00205">
    <property type="entry name" value="fliE"/>
    <property type="match status" value="1"/>
</dbReference>
<dbReference type="STRING" id="717606.PaecuDRAFT_0564"/>
<dbReference type="Pfam" id="PF02049">
    <property type="entry name" value="FliE"/>
    <property type="match status" value="1"/>
</dbReference>
<evidence type="ECO:0000256" key="5">
    <source>
        <dbReference type="NCBIfam" id="TIGR00205"/>
    </source>
</evidence>
<dbReference type="HAMAP" id="MF_00724">
    <property type="entry name" value="FliE"/>
    <property type="match status" value="1"/>
</dbReference>
<keyword evidence="7" id="KW-1185">Reference proteome</keyword>
<dbReference type="GO" id="GO:0071973">
    <property type="term" value="P:bacterial-type flagellum-dependent cell motility"/>
    <property type="evidence" value="ECO:0007669"/>
    <property type="project" value="InterPro"/>
</dbReference>
<dbReference type="GO" id="GO:0003774">
    <property type="term" value="F:cytoskeletal motor activity"/>
    <property type="evidence" value="ECO:0007669"/>
    <property type="project" value="InterPro"/>
</dbReference>
<evidence type="ECO:0000256" key="1">
    <source>
        <dbReference type="ARBA" id="ARBA00004117"/>
    </source>
</evidence>
<keyword evidence="6" id="KW-0966">Cell projection</keyword>
<dbReference type="PRINTS" id="PR01006">
    <property type="entry name" value="FLGHOOKFLIE"/>
</dbReference>
<comment type="similarity">
    <text evidence="2 4">Belongs to the FliE family.</text>
</comment>
<keyword evidence="6" id="KW-0969">Cilium</keyword>
<keyword evidence="6" id="KW-0282">Flagellum</keyword>
<accession>E0I439</accession>
<evidence type="ECO:0000313" key="7">
    <source>
        <dbReference type="Proteomes" id="UP000005387"/>
    </source>
</evidence>
<protein>
    <recommendedName>
        <fullName evidence="4 5">Flagellar hook-basal body complex protein FliE</fullName>
    </recommendedName>
</protein>
<dbReference type="PANTHER" id="PTHR34653:SF1">
    <property type="entry name" value="FLAGELLAR HOOK-BASAL BODY COMPLEX PROTEIN FLIE"/>
    <property type="match status" value="1"/>
</dbReference>
<proteinExistence type="inferred from homology"/>
<name>E0I439_9BACL</name>
<gene>
    <name evidence="4" type="primary">fliE</name>
    <name evidence="6" type="ORF">PaecuDRAFT_0564</name>
</gene>
<evidence type="ECO:0000256" key="3">
    <source>
        <dbReference type="ARBA" id="ARBA00023143"/>
    </source>
</evidence>
<dbReference type="AlphaFoldDB" id="E0I439"/>
<evidence type="ECO:0000313" key="6">
    <source>
        <dbReference type="EMBL" id="EFM13053.1"/>
    </source>
</evidence>
<dbReference type="EMBL" id="AEDD01000001">
    <property type="protein sequence ID" value="EFM13053.1"/>
    <property type="molecule type" value="Genomic_DNA"/>
</dbReference>
<dbReference type="eggNOG" id="COG1677">
    <property type="taxonomic scope" value="Bacteria"/>
</dbReference>
<evidence type="ECO:0000256" key="2">
    <source>
        <dbReference type="ARBA" id="ARBA00009272"/>
    </source>
</evidence>
<dbReference type="OrthoDB" id="9812413at2"/>
<sequence length="102" mass="11136">MIQAVTAIPVQPVQVNNNITAVGQSTPAEVTQSFGNFLEQALNSVSAQEQNAQVQATQFMAGKVDVSQVMIASEQAQLSLQLTTQIRNRVVEAYQDIMRMQL</sequence>
<dbReference type="GO" id="GO:0009425">
    <property type="term" value="C:bacterial-type flagellum basal body"/>
    <property type="evidence" value="ECO:0007669"/>
    <property type="project" value="UniProtKB-SubCell"/>
</dbReference>
<evidence type="ECO:0000256" key="4">
    <source>
        <dbReference type="HAMAP-Rule" id="MF_00724"/>
    </source>
</evidence>
<dbReference type="Proteomes" id="UP000005387">
    <property type="component" value="Unassembled WGS sequence"/>
</dbReference>
<comment type="subcellular location">
    <subcellularLocation>
        <location evidence="1 4">Bacterial flagellum basal body</location>
    </subcellularLocation>
</comment>
<reference evidence="6 7" key="1">
    <citation type="submission" date="2010-07" db="EMBL/GenBank/DDBJ databases">
        <title>The draft genome of Paenibacillus curdlanolyticus YK9.</title>
        <authorList>
            <consortium name="US DOE Joint Genome Institute (JGI-PGF)"/>
            <person name="Lucas S."/>
            <person name="Copeland A."/>
            <person name="Lapidus A."/>
            <person name="Cheng J.-F."/>
            <person name="Bruce D."/>
            <person name="Goodwin L."/>
            <person name="Pitluck S."/>
            <person name="Land M.L."/>
            <person name="Hauser L."/>
            <person name="Chang Y.-J."/>
            <person name="Jeffries C."/>
            <person name="Anderson I.J."/>
            <person name="Johnson E."/>
            <person name="Loganathan U."/>
            <person name="Mulhopadhyay B."/>
            <person name="Kyrpides N."/>
            <person name="Woyke T.J."/>
        </authorList>
    </citation>
    <scope>NUCLEOTIDE SEQUENCE [LARGE SCALE GENOMIC DNA]</scope>
    <source>
        <strain evidence="6 7">YK9</strain>
    </source>
</reference>